<evidence type="ECO:0000256" key="7">
    <source>
        <dbReference type="ARBA" id="ARBA00022750"/>
    </source>
</evidence>
<dbReference type="Pfam" id="PF07966">
    <property type="entry name" value="A1_Propeptide"/>
    <property type="match status" value="1"/>
</dbReference>
<dbReference type="Pfam" id="PF00026">
    <property type="entry name" value="Asp"/>
    <property type="match status" value="1"/>
</dbReference>
<dbReference type="InterPro" id="IPR021109">
    <property type="entry name" value="Peptidase_aspartic_dom_sf"/>
</dbReference>
<proteinExistence type="inferred from homology"/>
<evidence type="ECO:0000256" key="11">
    <source>
        <dbReference type="ARBA" id="ARBA00023180"/>
    </source>
</evidence>
<evidence type="ECO:0000256" key="12">
    <source>
        <dbReference type="ARBA" id="ARBA00023228"/>
    </source>
</evidence>
<feature type="domain" description="Peptidase A1" evidence="18">
    <location>
        <begin position="79"/>
        <end position="393"/>
    </location>
</feature>
<evidence type="ECO:0000256" key="9">
    <source>
        <dbReference type="ARBA" id="ARBA00023145"/>
    </source>
</evidence>
<feature type="signal peptide" evidence="17">
    <location>
        <begin position="1"/>
        <end position="20"/>
    </location>
</feature>
<dbReference type="GO" id="GO:0005764">
    <property type="term" value="C:lysosome"/>
    <property type="evidence" value="ECO:0007669"/>
    <property type="project" value="UniProtKB-SubCell"/>
</dbReference>
<accession>A0A834A4Q6</accession>
<feature type="chain" id="PRO_5032276760" description="Cathepsin D" evidence="17">
    <location>
        <begin position="21"/>
        <end position="627"/>
    </location>
</feature>
<evidence type="ECO:0000256" key="4">
    <source>
        <dbReference type="ARBA" id="ARBA00011930"/>
    </source>
</evidence>
<keyword evidence="17" id="KW-0732">Signal</keyword>
<evidence type="ECO:0000256" key="2">
    <source>
        <dbReference type="ARBA" id="ARBA00004371"/>
    </source>
</evidence>
<sequence>MQPLHLLLLVLGLLAAPAAALVRIPLHKFTSIRRTMSEVAGPVEHLIAKGPLSKYYQGEPALVGGPVPEMLKNYMDAQYYGEIGIGTPPQCFTVVFDTGSSNLWVPSVHCKLLDFACWIHHKYNSGKSSTYVKNGTTFDIHYGSGSLSGYLSQDTVSVPCDSAASGAGVKVEKQIFGEATKQPGITFIAAKFDGILGMAYPRISVNNVLPVFDNLMQQKLVDKNVFSFYLNRDPNAQPGGELMLGGIDSKYYKGSIAYLNVTRKAYWQVHMDQVAVGSGLTLCKEGCEAIVDTGTSLLVGPVEEVRELQKAIGAVPLIQGEYMIPCEKVSSLPEVTLKLGGKDYKLGAEDYTLKRLHGHGHPAARGPALDPGGRLHRPLLHGVRSRGQPRGPGRGHQAVAARPPAGGIGESVCGRGRPAALRGSTPRTHLHTHSHAPARGPALQAAGPTASAVLGFLLPWFRNTACLSACLMGCWGPPRGAHWVPLTLGGPSSAWRPWAVRPRTPPPVSCPGQASGLSTPTRHQAAPPGPPLPSPGPGAGCCWPALLSVWVVFSPASQGQLRPGDQQGGARSGGRGQGPARRCLWVTLVLVPTREGVVWPEVGREGGGPRPLLRLSPLEWPGGPKLM</sequence>
<comment type="catalytic activity">
    <reaction evidence="1">
        <text>Specificity similar to, but narrower than, that of pepsin A. Does not cleave the 4-Gln-|-His-5 bond in B chain of insulin.</text>
        <dbReference type="EC" id="3.4.23.5"/>
    </reaction>
</comment>
<evidence type="ECO:0000256" key="1">
    <source>
        <dbReference type="ARBA" id="ARBA00000585"/>
    </source>
</evidence>
<feature type="disulfide bond" evidence="14">
    <location>
        <begin position="110"/>
        <end position="117"/>
    </location>
</feature>
<feature type="active site" evidence="13">
    <location>
        <position position="97"/>
    </location>
</feature>
<evidence type="ECO:0000256" key="5">
    <source>
        <dbReference type="ARBA" id="ARBA00015582"/>
    </source>
</evidence>
<comment type="caution">
    <text evidence="19">The sequence shown here is derived from an EMBL/GenBank/DDBJ whole genome shotgun (WGS) entry which is preliminary data.</text>
</comment>
<evidence type="ECO:0000256" key="15">
    <source>
        <dbReference type="RuleBase" id="RU000454"/>
    </source>
</evidence>
<feature type="region of interest" description="Disordered" evidence="16">
    <location>
        <begin position="503"/>
        <end position="535"/>
    </location>
</feature>
<feature type="active site" evidence="13">
    <location>
        <position position="292"/>
    </location>
</feature>
<dbReference type="InterPro" id="IPR001461">
    <property type="entry name" value="Aspartic_peptidase_A1"/>
</dbReference>
<keyword evidence="7 15" id="KW-0064">Aspartyl protease</keyword>
<dbReference type="InterPro" id="IPR033121">
    <property type="entry name" value="PEPTIDASE_A1"/>
</dbReference>
<dbReference type="Proteomes" id="UP000664940">
    <property type="component" value="Unassembled WGS sequence"/>
</dbReference>
<keyword evidence="12" id="KW-0458">Lysosome</keyword>
<keyword evidence="6 15" id="KW-0645">Protease</keyword>
<dbReference type="EC" id="3.4.23.5" evidence="4"/>
<dbReference type="EMBL" id="JABVXQ010000006">
    <property type="protein sequence ID" value="KAF6104537.1"/>
    <property type="molecule type" value="Genomic_DNA"/>
</dbReference>
<dbReference type="PANTHER" id="PTHR47966:SF42">
    <property type="entry name" value="CATHEPSIN D"/>
    <property type="match status" value="1"/>
</dbReference>
<evidence type="ECO:0000256" key="3">
    <source>
        <dbReference type="ARBA" id="ARBA00007447"/>
    </source>
</evidence>
<gene>
    <name evidence="19" type="ORF">HJG60_011435</name>
</gene>
<dbReference type="PANTHER" id="PTHR47966">
    <property type="entry name" value="BETA-SITE APP-CLEAVING ENZYME, ISOFORM A-RELATED"/>
    <property type="match status" value="1"/>
</dbReference>
<dbReference type="PROSITE" id="PS51767">
    <property type="entry name" value="PEPTIDASE_A1"/>
    <property type="match status" value="1"/>
</dbReference>
<keyword evidence="10 14" id="KW-1015">Disulfide bond</keyword>
<dbReference type="Gene3D" id="2.60.40.1960">
    <property type="match status" value="1"/>
</dbReference>
<protein>
    <recommendedName>
        <fullName evidence="5">Cathepsin D</fullName>
        <ecNumber evidence="4">3.4.23.5</ecNumber>
    </recommendedName>
</protein>
<feature type="compositionally biased region" description="Gly residues" evidence="16">
    <location>
        <begin position="566"/>
        <end position="577"/>
    </location>
</feature>
<evidence type="ECO:0000259" key="18">
    <source>
        <dbReference type="PROSITE" id="PS51767"/>
    </source>
</evidence>
<evidence type="ECO:0000256" key="6">
    <source>
        <dbReference type="ARBA" id="ARBA00022670"/>
    </source>
</evidence>
<dbReference type="Gene3D" id="2.40.70.10">
    <property type="entry name" value="Acid Proteases"/>
    <property type="match status" value="2"/>
</dbReference>
<dbReference type="FunFam" id="2.40.70.10:FF:000115">
    <property type="entry name" value="Lysosomal aspartic protease"/>
    <property type="match status" value="1"/>
</dbReference>
<dbReference type="AlphaFoldDB" id="A0A834A4Q6"/>
<name>A0A834A4Q6_9CHIR</name>
<dbReference type="PRINTS" id="PR00792">
    <property type="entry name" value="PEPSIN"/>
</dbReference>
<feature type="region of interest" description="Disordered" evidence="16">
    <location>
        <begin position="558"/>
        <end position="578"/>
    </location>
</feature>
<keyword evidence="11" id="KW-0325">Glycoprotein</keyword>
<evidence type="ECO:0000256" key="16">
    <source>
        <dbReference type="SAM" id="MobiDB-lite"/>
    </source>
</evidence>
<evidence type="ECO:0000256" key="17">
    <source>
        <dbReference type="SAM" id="SignalP"/>
    </source>
</evidence>
<keyword evidence="8 15" id="KW-0378">Hydrolase</keyword>
<feature type="disulfide bond" evidence="14">
    <location>
        <begin position="283"/>
        <end position="287"/>
    </location>
</feature>
<organism evidence="19 20">
    <name type="scientific">Phyllostomus discolor</name>
    <name type="common">pale spear-nosed bat</name>
    <dbReference type="NCBI Taxonomy" id="89673"/>
    <lineage>
        <taxon>Eukaryota</taxon>
        <taxon>Metazoa</taxon>
        <taxon>Chordata</taxon>
        <taxon>Craniata</taxon>
        <taxon>Vertebrata</taxon>
        <taxon>Euteleostomi</taxon>
        <taxon>Mammalia</taxon>
        <taxon>Eutheria</taxon>
        <taxon>Laurasiatheria</taxon>
        <taxon>Chiroptera</taxon>
        <taxon>Yangochiroptera</taxon>
        <taxon>Phyllostomidae</taxon>
        <taxon>Phyllostominae</taxon>
        <taxon>Phyllostomus</taxon>
    </lineage>
</organism>
<evidence type="ECO:0000256" key="14">
    <source>
        <dbReference type="PIRSR" id="PIRSR601461-2"/>
    </source>
</evidence>
<comment type="subcellular location">
    <subcellularLocation>
        <location evidence="2">Lysosome</location>
    </subcellularLocation>
</comment>
<dbReference type="GO" id="GO:0004190">
    <property type="term" value="F:aspartic-type endopeptidase activity"/>
    <property type="evidence" value="ECO:0007669"/>
    <property type="project" value="UniProtKB-KW"/>
</dbReference>
<dbReference type="InterPro" id="IPR001969">
    <property type="entry name" value="Aspartic_peptidase_AS"/>
</dbReference>
<dbReference type="SUPFAM" id="SSF50630">
    <property type="entry name" value="Acid proteases"/>
    <property type="match status" value="1"/>
</dbReference>
<dbReference type="InterPro" id="IPR012848">
    <property type="entry name" value="Aspartic_peptidase_N"/>
</dbReference>
<dbReference type="FunFam" id="2.60.40.1960:FF:000001">
    <property type="entry name" value="Cathepsin D"/>
    <property type="match status" value="1"/>
</dbReference>
<evidence type="ECO:0000313" key="19">
    <source>
        <dbReference type="EMBL" id="KAF6104537.1"/>
    </source>
</evidence>
<feature type="region of interest" description="Disordered" evidence="16">
    <location>
        <begin position="384"/>
        <end position="411"/>
    </location>
</feature>
<keyword evidence="9" id="KW-0865">Zymogen</keyword>
<reference evidence="19 20" key="1">
    <citation type="journal article" date="2020" name="Nature">
        <title>Six reference-quality genomes reveal evolution of bat adaptations.</title>
        <authorList>
            <person name="Jebb D."/>
            <person name="Huang Z."/>
            <person name="Pippel M."/>
            <person name="Hughes G.M."/>
            <person name="Lavrichenko K."/>
            <person name="Devanna P."/>
            <person name="Winkler S."/>
            <person name="Jermiin L.S."/>
            <person name="Skirmuntt E.C."/>
            <person name="Katzourakis A."/>
            <person name="Burkitt-Gray L."/>
            <person name="Ray D.A."/>
            <person name="Sullivan K.A.M."/>
            <person name="Roscito J.G."/>
            <person name="Kirilenko B.M."/>
            <person name="Davalos L.M."/>
            <person name="Corthals A.P."/>
            <person name="Power M.L."/>
            <person name="Jones G."/>
            <person name="Ransome R.D."/>
            <person name="Dechmann D.K.N."/>
            <person name="Locatelli A.G."/>
            <person name="Puechmaille S.J."/>
            <person name="Fedrigo O."/>
            <person name="Jarvis E.D."/>
            <person name="Hiller M."/>
            <person name="Vernes S.C."/>
            <person name="Myers E.W."/>
            <person name="Teeling E.C."/>
        </authorList>
    </citation>
    <scope>NUCLEOTIDE SEQUENCE [LARGE SCALE GENOMIC DNA]</scope>
    <source>
        <strain evidence="19">Bat1K_MPI-CBG_1</strain>
    </source>
</reference>
<evidence type="ECO:0000313" key="20">
    <source>
        <dbReference type="Proteomes" id="UP000664940"/>
    </source>
</evidence>
<dbReference type="PROSITE" id="PS00141">
    <property type="entry name" value="ASP_PROTEASE"/>
    <property type="match status" value="2"/>
</dbReference>
<evidence type="ECO:0000256" key="13">
    <source>
        <dbReference type="PIRSR" id="PIRSR601461-1"/>
    </source>
</evidence>
<comment type="similarity">
    <text evidence="3 15">Belongs to the peptidase A1 family.</text>
</comment>
<evidence type="ECO:0000256" key="8">
    <source>
        <dbReference type="ARBA" id="ARBA00022801"/>
    </source>
</evidence>
<dbReference type="GO" id="GO:0006508">
    <property type="term" value="P:proteolysis"/>
    <property type="evidence" value="ECO:0007669"/>
    <property type="project" value="UniProtKB-KW"/>
</dbReference>
<evidence type="ECO:0000256" key="10">
    <source>
        <dbReference type="ARBA" id="ARBA00023157"/>
    </source>
</evidence>